<proteinExistence type="predicted"/>
<comment type="caution">
    <text evidence="1">The sequence shown here is derived from an EMBL/GenBank/DDBJ whole genome shotgun (WGS) entry which is preliminary data.</text>
</comment>
<dbReference type="AlphaFoldDB" id="A0A644X4V0"/>
<dbReference type="NCBIfam" id="NF040494">
    <property type="entry name" value="nitrored_ArsF"/>
    <property type="match status" value="1"/>
</dbReference>
<organism evidence="1">
    <name type="scientific">bioreactor metagenome</name>
    <dbReference type="NCBI Taxonomy" id="1076179"/>
    <lineage>
        <taxon>unclassified sequences</taxon>
        <taxon>metagenomes</taxon>
        <taxon>ecological metagenomes</taxon>
    </lineage>
</organism>
<gene>
    <name evidence="1" type="ORF">SDC9_57525</name>
</gene>
<evidence type="ECO:0000313" key="1">
    <source>
        <dbReference type="EMBL" id="MPM11186.1"/>
    </source>
</evidence>
<dbReference type="InterPro" id="IPR047698">
    <property type="entry name" value="ArsF-like"/>
</dbReference>
<sequence length="136" mass="15542">MKSTILSIAVFLLALVQMQAQSDTAKLLVYDFHITHRCATCQKIEETTVETLNNYYKAQLDSGIIVFKTFNCELEENAELVKKYSAYGSTLVLTRLWPDGKEVIVDITDIAFSKIGKPELFVEKLREKIDELMMLQ</sequence>
<reference evidence="1" key="1">
    <citation type="submission" date="2019-08" db="EMBL/GenBank/DDBJ databases">
        <authorList>
            <person name="Kucharzyk K."/>
            <person name="Murdoch R.W."/>
            <person name="Higgins S."/>
            <person name="Loffler F."/>
        </authorList>
    </citation>
    <scope>NUCLEOTIDE SEQUENCE</scope>
</reference>
<accession>A0A644X4V0</accession>
<protein>
    <recommendedName>
        <fullName evidence="2">Thioredoxin domain-containing protein</fullName>
    </recommendedName>
</protein>
<dbReference type="EMBL" id="VSSQ01001795">
    <property type="protein sequence ID" value="MPM11186.1"/>
    <property type="molecule type" value="Genomic_DNA"/>
</dbReference>
<evidence type="ECO:0008006" key="2">
    <source>
        <dbReference type="Google" id="ProtNLM"/>
    </source>
</evidence>
<name>A0A644X4V0_9ZZZZ</name>